<dbReference type="Proteomes" id="UP000204049">
    <property type="component" value="Segment"/>
</dbReference>
<evidence type="ECO:0000313" key="2">
    <source>
        <dbReference type="EMBL" id="AGG91299.1"/>
    </source>
</evidence>
<accession>M4NV13</accession>
<evidence type="ECO:0000256" key="1">
    <source>
        <dbReference type="SAM" id="MobiDB-lite"/>
    </source>
</evidence>
<dbReference type="RefSeq" id="YP_007673148.1">
    <property type="nucleotide sequence ID" value="NC_020838.1"/>
</dbReference>
<keyword evidence="3" id="KW-1185">Reference proteome</keyword>
<feature type="compositionally biased region" description="Basic and acidic residues" evidence="1">
    <location>
        <begin position="57"/>
        <end position="66"/>
    </location>
</feature>
<feature type="compositionally biased region" description="Pro residues" evidence="1">
    <location>
        <begin position="67"/>
        <end position="81"/>
    </location>
</feature>
<dbReference type="EMBL" id="HQ317389">
    <property type="protein sequence ID" value="AGG91299.1"/>
    <property type="molecule type" value="Genomic_DNA"/>
</dbReference>
<name>M4NV13_9CAUD</name>
<gene>
    <name evidence="2" type="ORF">SWQG_00002</name>
</gene>
<dbReference type="GeneID" id="15009657"/>
<protein>
    <submittedName>
        <fullName evidence="2">Uncharacterized protein</fullName>
    </submittedName>
</protein>
<sequence length="154" mass="16529">MDLGAPPVLPVLRLPEPPVLPRPVLEVPRATLPSYKPLVVPPNNLRPPPGVKGTTQSDERREEKPAPKPVPSPPPKPPSPPSQVRYVDVPGTDFTVPLPSNEILATATTTATVSVAATLTATAVFKRTVSVLKPIIKKLLTKKKKNAQDEELPE</sequence>
<reference evidence="2 3" key="1">
    <citation type="submission" date="2010-09" db="EMBL/GenBank/DDBJ databases">
        <title>The Genome Sequence of Synechococcus phage S-RIP2 isolate N1_2007.</title>
        <authorList>
            <consortium name="The Broad Institute Genome Sequencing Platform"/>
            <person name="Henn M.R."/>
            <person name="Marston M."/>
            <person name="Levin J."/>
            <person name="Malboeuf C."/>
            <person name="Casali M."/>
            <person name="Russ C."/>
            <person name="Lennon N."/>
            <person name="Chapman S.B."/>
            <person name="Erlich R."/>
            <person name="Young S.K."/>
            <person name="Yandava C."/>
            <person name="Zeng Q."/>
            <person name="Fitzgerald M.F."/>
            <person name="Alvarado L."/>
            <person name="Anderson S."/>
            <person name="Berlin A."/>
            <person name="Chen Z."/>
            <person name="Freedman E."/>
            <person name="Gellesch M."/>
            <person name="Goldberg J."/>
            <person name="Green L."/>
            <person name="Griggs A."/>
            <person name="Gujja S."/>
            <person name="Heilman E.R."/>
            <person name="Heiman D."/>
            <person name="Hollinger A."/>
            <person name="Howarth C."/>
            <person name="Larson L."/>
            <person name="Mehta T."/>
            <person name="Neiman D."/>
            <person name="Pearson M."/>
            <person name="Roberts A."/>
            <person name="Ryan E."/>
            <person name="Saif S."/>
            <person name="Shea T."/>
            <person name="Shenoy N."/>
            <person name="Sisk P."/>
            <person name="Stolte C."/>
            <person name="Sykes S."/>
            <person name="White J."/>
            <person name="Haas B."/>
            <person name="Nusbaum C."/>
            <person name="Birren B."/>
        </authorList>
    </citation>
    <scope>NUCLEOTIDE SEQUENCE [LARGE SCALE GENOMIC DNA]</scope>
</reference>
<dbReference type="KEGG" id="vg:15009657"/>
<proteinExistence type="predicted"/>
<evidence type="ECO:0000313" key="3">
    <source>
        <dbReference type="Proteomes" id="UP000204049"/>
    </source>
</evidence>
<organism evidence="2 3">
    <name type="scientific">Synechococcus phage S-RIP2</name>
    <dbReference type="NCBI Taxonomy" id="754040"/>
    <lineage>
        <taxon>Viruses</taxon>
        <taxon>Duplodnaviria</taxon>
        <taxon>Heunggongvirae</taxon>
        <taxon>Uroviricota</taxon>
        <taxon>Caudoviricetes</taxon>
        <taxon>Autographivirales</taxon>
        <taxon>Sednavirus</taxon>
        <taxon>Sednavirus SRIP2</taxon>
    </lineage>
</organism>
<feature type="region of interest" description="Disordered" evidence="1">
    <location>
        <begin position="1"/>
        <end position="93"/>
    </location>
</feature>